<sequence>MSWFENIIRRARLRTLTEGQVQKARAEALDDDAKDDAERFQDYGFAANPVEGQGLVINAGGHTIVLRMDRLAERPQLAEYEVSVWHKEGHRVTLKAGKLVQVDCDELVINAANRVAINTAQLDVAATGGAAFTTPELQASAKLTAPTIEAGVSLKVQGKEMHQHKHGGVDIGNDQSGPPV</sequence>
<dbReference type="InterPro" id="IPR013046">
    <property type="entry name" value="GpV/Gp45"/>
</dbReference>
<evidence type="ECO:0000313" key="3">
    <source>
        <dbReference type="EMBL" id="MBQ0934577.1"/>
    </source>
</evidence>
<dbReference type="RefSeq" id="WP_210806683.1">
    <property type="nucleotide sequence ID" value="NZ_JAGQDG010000002.1"/>
</dbReference>
<name>A0ABS5DTW7_9BURK</name>
<reference evidence="3 4" key="1">
    <citation type="submission" date="2021-04" db="EMBL/GenBank/DDBJ databases">
        <title>The genome sequence of type strain Ideonella paludis KCTC 32238.</title>
        <authorList>
            <person name="Liu Y."/>
        </authorList>
    </citation>
    <scope>NUCLEOTIDE SEQUENCE [LARGE SCALE GENOMIC DNA]</scope>
    <source>
        <strain evidence="3 4">KCTC 32238</strain>
    </source>
</reference>
<evidence type="ECO:0000313" key="4">
    <source>
        <dbReference type="Proteomes" id="UP000672097"/>
    </source>
</evidence>
<feature type="region of interest" description="Disordered" evidence="1">
    <location>
        <begin position="161"/>
        <end position="180"/>
    </location>
</feature>
<keyword evidence="4" id="KW-1185">Reference proteome</keyword>
<accession>A0ABS5DTW7</accession>
<dbReference type="NCBIfam" id="TIGR01644">
    <property type="entry name" value="phage_P2_V"/>
    <property type="match status" value="1"/>
</dbReference>
<evidence type="ECO:0000259" key="2">
    <source>
        <dbReference type="Pfam" id="PF06890"/>
    </source>
</evidence>
<dbReference type="Proteomes" id="UP000672097">
    <property type="component" value="Unassembled WGS sequence"/>
</dbReference>
<dbReference type="EMBL" id="JAGQDG010000002">
    <property type="protein sequence ID" value="MBQ0934577.1"/>
    <property type="molecule type" value="Genomic_DNA"/>
</dbReference>
<proteinExistence type="predicted"/>
<comment type="caution">
    <text evidence="3">The sequence shown here is derived from an EMBL/GenBank/DDBJ whole genome shotgun (WGS) entry which is preliminary data.</text>
</comment>
<feature type="domain" description="Bacteriophage Mu Gp45 N-terminal" evidence="2">
    <location>
        <begin position="10"/>
        <end position="63"/>
    </location>
</feature>
<organism evidence="3 4">
    <name type="scientific">Ideonella paludis</name>
    <dbReference type="NCBI Taxonomy" id="1233411"/>
    <lineage>
        <taxon>Bacteria</taxon>
        <taxon>Pseudomonadati</taxon>
        <taxon>Pseudomonadota</taxon>
        <taxon>Betaproteobacteria</taxon>
        <taxon>Burkholderiales</taxon>
        <taxon>Sphaerotilaceae</taxon>
        <taxon>Ideonella</taxon>
    </lineage>
</organism>
<dbReference type="Pfam" id="PF06890">
    <property type="entry name" value="Phage_Mu_Gp45"/>
    <property type="match status" value="1"/>
</dbReference>
<dbReference type="InterPro" id="IPR053861">
    <property type="entry name" value="Phage_Mu_Gp45_N"/>
</dbReference>
<evidence type="ECO:0000256" key="1">
    <source>
        <dbReference type="SAM" id="MobiDB-lite"/>
    </source>
</evidence>
<gene>
    <name evidence="3" type="ORF">KAK11_04475</name>
</gene>
<protein>
    <submittedName>
        <fullName evidence="3">Phage baseplate assembly protein V</fullName>
    </submittedName>
</protein>